<reference evidence="8 9" key="1">
    <citation type="submission" date="2020-10" db="EMBL/GenBank/DDBJ databases">
        <title>Wide distribution of Phycisphaera-like planctomycetes from WD2101 soil group in peatlands and genome analysis of the first cultivated representative.</title>
        <authorList>
            <person name="Dedysh S.N."/>
            <person name="Beletsky A.V."/>
            <person name="Ivanova A."/>
            <person name="Kulichevskaya I.S."/>
            <person name="Suzina N.E."/>
            <person name="Philippov D.A."/>
            <person name="Rakitin A.L."/>
            <person name="Mardanov A.V."/>
            <person name="Ravin N.V."/>
        </authorList>
    </citation>
    <scope>NUCLEOTIDE SEQUENCE [LARGE SCALE GENOMIC DNA]</scope>
    <source>
        <strain evidence="8 9">M1803</strain>
    </source>
</reference>
<organism evidence="8 9">
    <name type="scientific">Humisphaera borealis</name>
    <dbReference type="NCBI Taxonomy" id="2807512"/>
    <lineage>
        <taxon>Bacteria</taxon>
        <taxon>Pseudomonadati</taxon>
        <taxon>Planctomycetota</taxon>
        <taxon>Phycisphaerae</taxon>
        <taxon>Tepidisphaerales</taxon>
        <taxon>Tepidisphaeraceae</taxon>
        <taxon>Humisphaera</taxon>
    </lineage>
</organism>
<evidence type="ECO:0000256" key="5">
    <source>
        <dbReference type="ARBA" id="ARBA00035202"/>
    </source>
</evidence>
<dbReference type="InterPro" id="IPR022973">
    <property type="entry name" value="Ribosomal_uL10_bac"/>
</dbReference>
<dbReference type="GO" id="GO:0070180">
    <property type="term" value="F:large ribosomal subunit rRNA binding"/>
    <property type="evidence" value="ECO:0007669"/>
    <property type="project" value="UniProtKB-UniRule"/>
</dbReference>
<dbReference type="GO" id="GO:0005840">
    <property type="term" value="C:ribosome"/>
    <property type="evidence" value="ECO:0007669"/>
    <property type="project" value="UniProtKB-KW"/>
</dbReference>
<dbReference type="NCBIfam" id="NF000955">
    <property type="entry name" value="PRK00099.1-1"/>
    <property type="match status" value="1"/>
</dbReference>
<comment type="function">
    <text evidence="1 6">Forms part of the ribosomal stalk, playing a central role in the interaction of the ribosome with GTP-bound translation factors.</text>
</comment>
<dbReference type="InterPro" id="IPR043141">
    <property type="entry name" value="Ribosomal_uL10-like_sf"/>
</dbReference>
<dbReference type="Pfam" id="PF00466">
    <property type="entry name" value="Ribosomal_L10"/>
    <property type="match status" value="1"/>
</dbReference>
<feature type="compositionally biased region" description="Low complexity" evidence="7">
    <location>
        <begin position="181"/>
        <end position="204"/>
    </location>
</feature>
<dbReference type="HAMAP" id="MF_00362">
    <property type="entry name" value="Ribosomal_uL10"/>
    <property type="match status" value="1"/>
</dbReference>
<dbReference type="Gene3D" id="3.30.70.1730">
    <property type="match status" value="1"/>
</dbReference>
<sequence length="204" mass="21274">MSKYVKNLITKDLTKRFDGVEAVGVINPRGLDATKNNALRRKMRENGLRVTVVKNSLAKRAVEGSKLTGFDKLLEGPSAIIYGKETSISTLARLLLDEKKANEKIELRGIFFDGEVYTGDAGVKTVSTMPTREEAISNVLSALLGPGKKLAAALKGPGGTLGAVLKTIETKAKERGDSPDGDAAPAAAAPTADAAPAADAPAAS</sequence>
<dbReference type="InterPro" id="IPR001790">
    <property type="entry name" value="Ribosomal_uL10"/>
</dbReference>
<dbReference type="RefSeq" id="WP_206292234.1">
    <property type="nucleotide sequence ID" value="NZ_CP063458.1"/>
</dbReference>
<dbReference type="GO" id="GO:1990904">
    <property type="term" value="C:ribonucleoprotein complex"/>
    <property type="evidence" value="ECO:0007669"/>
    <property type="project" value="UniProtKB-KW"/>
</dbReference>
<protein>
    <recommendedName>
        <fullName evidence="5 6">Large ribosomal subunit protein uL10</fullName>
    </recommendedName>
</protein>
<keyword evidence="6" id="KW-0694">RNA-binding</keyword>
<comment type="similarity">
    <text evidence="2 6">Belongs to the universal ribosomal protein uL10 family.</text>
</comment>
<dbReference type="KEGG" id="hbs:IPV69_23845"/>
<comment type="subunit">
    <text evidence="6">Part of the ribosomal stalk of the 50S ribosomal subunit. The N-terminus interacts with L11 and the large rRNA to form the base of the stalk. The C-terminus forms an elongated spine to which L12 dimers bind in a sequential fashion forming a multimeric L10(L12)X complex.</text>
</comment>
<proteinExistence type="inferred from homology"/>
<dbReference type="AlphaFoldDB" id="A0A7M2WUU0"/>
<evidence type="ECO:0000313" key="9">
    <source>
        <dbReference type="Proteomes" id="UP000593765"/>
    </source>
</evidence>
<feature type="region of interest" description="Disordered" evidence="7">
    <location>
        <begin position="170"/>
        <end position="204"/>
    </location>
</feature>
<dbReference type="EMBL" id="CP063458">
    <property type="protein sequence ID" value="QOV89209.1"/>
    <property type="molecule type" value="Genomic_DNA"/>
</dbReference>
<evidence type="ECO:0000256" key="7">
    <source>
        <dbReference type="SAM" id="MobiDB-lite"/>
    </source>
</evidence>
<accession>A0A7M2WUU0</accession>
<dbReference type="InterPro" id="IPR047865">
    <property type="entry name" value="Ribosomal_uL10_bac_type"/>
</dbReference>
<keyword evidence="3 6" id="KW-0689">Ribosomal protein</keyword>
<evidence type="ECO:0000256" key="1">
    <source>
        <dbReference type="ARBA" id="ARBA00002633"/>
    </source>
</evidence>
<dbReference type="GO" id="GO:0006412">
    <property type="term" value="P:translation"/>
    <property type="evidence" value="ECO:0007669"/>
    <property type="project" value="UniProtKB-UniRule"/>
</dbReference>
<evidence type="ECO:0000256" key="6">
    <source>
        <dbReference type="HAMAP-Rule" id="MF_00362"/>
    </source>
</evidence>
<gene>
    <name evidence="6" type="primary">rplJ</name>
    <name evidence="8" type="ORF">IPV69_23845</name>
</gene>
<evidence type="ECO:0000256" key="4">
    <source>
        <dbReference type="ARBA" id="ARBA00023274"/>
    </source>
</evidence>
<evidence type="ECO:0000256" key="3">
    <source>
        <dbReference type="ARBA" id="ARBA00022980"/>
    </source>
</evidence>
<keyword evidence="9" id="KW-1185">Reference proteome</keyword>
<keyword evidence="6" id="KW-0699">rRNA-binding</keyword>
<evidence type="ECO:0000256" key="2">
    <source>
        <dbReference type="ARBA" id="ARBA00008889"/>
    </source>
</evidence>
<dbReference type="SUPFAM" id="SSF160369">
    <property type="entry name" value="Ribosomal protein L10-like"/>
    <property type="match status" value="1"/>
</dbReference>
<dbReference type="CDD" id="cd05797">
    <property type="entry name" value="Ribosomal_L10"/>
    <property type="match status" value="1"/>
</dbReference>
<name>A0A7M2WUU0_9BACT</name>
<evidence type="ECO:0000313" key="8">
    <source>
        <dbReference type="EMBL" id="QOV89209.1"/>
    </source>
</evidence>
<keyword evidence="4 6" id="KW-0687">Ribonucleoprotein</keyword>
<dbReference type="Proteomes" id="UP000593765">
    <property type="component" value="Chromosome"/>
</dbReference>
<dbReference type="PANTHER" id="PTHR11560">
    <property type="entry name" value="39S RIBOSOMAL PROTEIN L10, MITOCHONDRIAL"/>
    <property type="match status" value="1"/>
</dbReference>